<proteinExistence type="predicted"/>
<feature type="domain" description="C2H2-type" evidence="1">
    <location>
        <begin position="36"/>
        <end position="60"/>
    </location>
</feature>
<evidence type="ECO:0000259" key="1">
    <source>
        <dbReference type="SMART" id="SM00355"/>
    </source>
</evidence>
<feature type="domain" description="C2H2-type" evidence="1">
    <location>
        <begin position="4"/>
        <end position="30"/>
    </location>
</feature>
<dbReference type="Proteomes" id="UP001152747">
    <property type="component" value="Unassembled WGS sequence"/>
</dbReference>
<evidence type="ECO:0000313" key="2">
    <source>
        <dbReference type="EMBL" id="CAI5452659.1"/>
    </source>
</evidence>
<comment type="caution">
    <text evidence="2">The sequence shown here is derived from an EMBL/GenBank/DDBJ whole genome shotgun (WGS) entry which is preliminary data.</text>
</comment>
<dbReference type="Gene3D" id="3.30.160.60">
    <property type="entry name" value="Classic Zinc Finger"/>
    <property type="match status" value="1"/>
</dbReference>
<protein>
    <recommendedName>
        <fullName evidence="1">C2H2-type domain-containing protein</fullName>
    </recommendedName>
</protein>
<feature type="domain" description="C2H2-type" evidence="1">
    <location>
        <begin position="201"/>
        <end position="225"/>
    </location>
</feature>
<organism evidence="2 3">
    <name type="scientific">Caenorhabditis angaria</name>
    <dbReference type="NCBI Taxonomy" id="860376"/>
    <lineage>
        <taxon>Eukaryota</taxon>
        <taxon>Metazoa</taxon>
        <taxon>Ecdysozoa</taxon>
        <taxon>Nematoda</taxon>
        <taxon>Chromadorea</taxon>
        <taxon>Rhabditida</taxon>
        <taxon>Rhabditina</taxon>
        <taxon>Rhabditomorpha</taxon>
        <taxon>Rhabditoidea</taxon>
        <taxon>Rhabditidae</taxon>
        <taxon>Peloderinae</taxon>
        <taxon>Caenorhabditis</taxon>
    </lineage>
</organism>
<reference evidence="2" key="1">
    <citation type="submission" date="2022-11" db="EMBL/GenBank/DDBJ databases">
        <authorList>
            <person name="Kikuchi T."/>
        </authorList>
    </citation>
    <scope>NUCLEOTIDE SEQUENCE</scope>
    <source>
        <strain evidence="2">PS1010</strain>
    </source>
</reference>
<name>A0A9P1IX60_9PELO</name>
<evidence type="ECO:0000313" key="3">
    <source>
        <dbReference type="Proteomes" id="UP001152747"/>
    </source>
</evidence>
<gene>
    <name evidence="2" type="ORF">CAMP_LOCUS15296</name>
</gene>
<sequence length="298" mass="34137">MNSFFCLDCISESTGFSNVHELEAHIASDHLNLCPYECEKCRFAKFPTEYTLVSHCKADHGMFEFTIKYRYTPEIEQKRSQLSDRLQKCLNYRAADIRNRSSAATPTSTFVAVKTEEHPQTIVDNPPIPMSPHDLLGFANYQHYEEPMLMRCPQEEGNGGGSERKKRSSTMPCTMCGDHISQQRSSMLYHVNTRHSKFDMYECGICHKTWQTIAKSDVLKHLKTHHENPDGSINPETIIDNRRALSDKLKEATMRCFPGRKSRRQPLCRGTSPVSVRAFIENNKTETDDLDFVSDGED</sequence>
<dbReference type="EMBL" id="CANHGI010000005">
    <property type="protein sequence ID" value="CAI5452659.1"/>
    <property type="molecule type" value="Genomic_DNA"/>
</dbReference>
<dbReference type="SMART" id="SM00355">
    <property type="entry name" value="ZnF_C2H2"/>
    <property type="match status" value="4"/>
</dbReference>
<keyword evidence="3" id="KW-1185">Reference proteome</keyword>
<dbReference type="Pfam" id="PF24446">
    <property type="entry name" value="DUF7565"/>
    <property type="match status" value="1"/>
</dbReference>
<accession>A0A9P1IX60</accession>
<dbReference type="OrthoDB" id="5773536at2759"/>
<feature type="domain" description="C2H2-type" evidence="1">
    <location>
        <begin position="171"/>
        <end position="195"/>
    </location>
</feature>
<dbReference type="InterPro" id="IPR013087">
    <property type="entry name" value="Znf_C2H2_type"/>
</dbReference>
<dbReference type="InterPro" id="IPR055987">
    <property type="entry name" value="DUF7565"/>
</dbReference>
<dbReference type="AlphaFoldDB" id="A0A9P1IX60"/>